<feature type="transmembrane region" description="Helical" evidence="1">
    <location>
        <begin position="236"/>
        <end position="259"/>
    </location>
</feature>
<keyword evidence="5" id="KW-1185">Reference proteome</keyword>
<dbReference type="InterPro" id="IPR035919">
    <property type="entry name" value="EAL_sf"/>
</dbReference>
<dbReference type="InterPro" id="IPR043128">
    <property type="entry name" value="Rev_trsase/Diguanyl_cyclase"/>
</dbReference>
<dbReference type="CDD" id="cd01949">
    <property type="entry name" value="GGDEF"/>
    <property type="match status" value="1"/>
</dbReference>
<keyword evidence="1" id="KW-0472">Membrane</keyword>
<dbReference type="CDD" id="cd01948">
    <property type="entry name" value="EAL"/>
    <property type="match status" value="1"/>
</dbReference>
<keyword evidence="1" id="KW-0812">Transmembrane</keyword>
<evidence type="ECO:0000313" key="4">
    <source>
        <dbReference type="EMBL" id="MFD1365636.1"/>
    </source>
</evidence>
<dbReference type="PANTHER" id="PTHR44757">
    <property type="entry name" value="DIGUANYLATE CYCLASE DGCP"/>
    <property type="match status" value="1"/>
</dbReference>
<dbReference type="SMART" id="SM00267">
    <property type="entry name" value="GGDEF"/>
    <property type="match status" value="1"/>
</dbReference>
<feature type="transmembrane region" description="Helical" evidence="1">
    <location>
        <begin position="113"/>
        <end position="132"/>
    </location>
</feature>
<dbReference type="InterPro" id="IPR001633">
    <property type="entry name" value="EAL_dom"/>
</dbReference>
<dbReference type="Gene3D" id="3.30.70.270">
    <property type="match status" value="1"/>
</dbReference>
<organism evidence="4 5">
    <name type="scientific">Actinoplanes sichuanensis</name>
    <dbReference type="NCBI Taxonomy" id="512349"/>
    <lineage>
        <taxon>Bacteria</taxon>
        <taxon>Bacillati</taxon>
        <taxon>Actinomycetota</taxon>
        <taxon>Actinomycetes</taxon>
        <taxon>Micromonosporales</taxon>
        <taxon>Micromonosporaceae</taxon>
        <taxon>Actinoplanes</taxon>
    </lineage>
</organism>
<evidence type="ECO:0000259" key="2">
    <source>
        <dbReference type="PROSITE" id="PS50883"/>
    </source>
</evidence>
<name>A0ABW4A4P5_9ACTN</name>
<protein>
    <submittedName>
        <fullName evidence="4">Bifunctional diguanylate cyclase/phosphodiesterase</fullName>
    </submittedName>
</protein>
<gene>
    <name evidence="4" type="ORF">ACFQ5G_09815</name>
</gene>
<dbReference type="Proteomes" id="UP001597183">
    <property type="component" value="Unassembled WGS sequence"/>
</dbReference>
<dbReference type="NCBIfam" id="TIGR00254">
    <property type="entry name" value="GGDEF"/>
    <property type="match status" value="1"/>
</dbReference>
<keyword evidence="1" id="KW-1133">Transmembrane helix</keyword>
<dbReference type="PROSITE" id="PS50887">
    <property type="entry name" value="GGDEF"/>
    <property type="match status" value="1"/>
</dbReference>
<feature type="domain" description="GGDEF" evidence="3">
    <location>
        <begin position="365"/>
        <end position="496"/>
    </location>
</feature>
<dbReference type="EMBL" id="JBHTMK010000012">
    <property type="protein sequence ID" value="MFD1365636.1"/>
    <property type="molecule type" value="Genomic_DNA"/>
</dbReference>
<dbReference type="SMART" id="SM00052">
    <property type="entry name" value="EAL"/>
    <property type="match status" value="1"/>
</dbReference>
<feature type="transmembrane region" description="Helical" evidence="1">
    <location>
        <begin position="296"/>
        <end position="314"/>
    </location>
</feature>
<evidence type="ECO:0000259" key="3">
    <source>
        <dbReference type="PROSITE" id="PS50887"/>
    </source>
</evidence>
<feature type="transmembrane region" description="Helical" evidence="1">
    <location>
        <begin position="19"/>
        <end position="37"/>
    </location>
</feature>
<accession>A0ABW4A4P5</accession>
<feature type="transmembrane region" description="Helical" evidence="1">
    <location>
        <begin position="49"/>
        <end position="66"/>
    </location>
</feature>
<dbReference type="RefSeq" id="WP_317792831.1">
    <property type="nucleotide sequence ID" value="NZ_AP028461.1"/>
</dbReference>
<dbReference type="InterPro" id="IPR052155">
    <property type="entry name" value="Biofilm_reg_signaling"/>
</dbReference>
<dbReference type="SUPFAM" id="SSF55073">
    <property type="entry name" value="Nucleotide cyclase"/>
    <property type="match status" value="1"/>
</dbReference>
<dbReference type="SUPFAM" id="SSF141868">
    <property type="entry name" value="EAL domain-like"/>
    <property type="match status" value="1"/>
</dbReference>
<dbReference type="PANTHER" id="PTHR44757:SF2">
    <property type="entry name" value="BIOFILM ARCHITECTURE MAINTENANCE PROTEIN MBAA"/>
    <property type="match status" value="1"/>
</dbReference>
<comment type="caution">
    <text evidence="4">The sequence shown here is derived from an EMBL/GenBank/DDBJ whole genome shotgun (WGS) entry which is preliminary data.</text>
</comment>
<dbReference type="InterPro" id="IPR000160">
    <property type="entry name" value="GGDEF_dom"/>
</dbReference>
<dbReference type="Pfam" id="PF00990">
    <property type="entry name" value="GGDEF"/>
    <property type="match status" value="1"/>
</dbReference>
<feature type="transmembrane region" description="Helical" evidence="1">
    <location>
        <begin position="144"/>
        <end position="166"/>
    </location>
</feature>
<dbReference type="InterPro" id="IPR029787">
    <property type="entry name" value="Nucleotide_cyclase"/>
</dbReference>
<dbReference type="Gene3D" id="3.20.20.450">
    <property type="entry name" value="EAL domain"/>
    <property type="match status" value="1"/>
</dbReference>
<feature type="domain" description="EAL" evidence="2">
    <location>
        <begin position="505"/>
        <end position="760"/>
    </location>
</feature>
<sequence length="765" mass="82420">MTDTQPAVRPVDHLRRDPVLRGLIGFTLLGCVLFFLLSGQPMRQVQVFWLVQVPLDAALALGGWRLRRLAHERYRRFWSMIAFAGASFTLGDTYHALQVLIRPGEPSLTGGTVQTVFFAIGMSSNVIACLIFPQGLRTARERFVFWLDATTVLVGGGVVAWCFAFNPLDGGTDRVNASVTAALVLVATFSATKVALIRHPPMARMAAWPMVSAAMVQGVSTLLPGDFQTLDHAYVYAIRLLPSVLIAVGPWIQVIVLRVGDPRYTAKRRPYSLLPYGMIAVTFVVFFQVLPHAASSQLVGATIGVVVITFLVAGRQLVAFHDNMNLIGRLDVALGELRDQALFDGLTGLANRTHFSAETARLLTTDSSLLLIDLDDFKTVNDTMGHAAGDSLLKVVASRLRDAAGDDAVVCRLGGDEFALLLPGTGPDGARMVAGEILRLLAEPIVLLQHTMTTRASIGLTEARPGEDPSTLLANADIAMYEAKRRGKGQWIAYTDEMGARISAEAVLIRELDQAVERDEFSLLYQPIVRLSDGRLMGVESLIRWNHPVRGLVPPIEFIPIAERTGQIVAIGRWVLRQACRQGAAWLAAFPGEAPLQVGVNVAGPQLRDPNLVADVAAALAETGLPAGSLVIEVTETAVLDDEQSHATMIALRGLGVKLALDDFGTAASSLGLLLTCPVNSLKLDRSFVESITTVSRQAAVATAVSQMAAALEFGSVAEGIETAEQRDLLRGLGYEYGQGYLYSRPVPAERISELRAYGRAAASS</sequence>
<dbReference type="Pfam" id="PF00563">
    <property type="entry name" value="EAL"/>
    <property type="match status" value="1"/>
</dbReference>
<evidence type="ECO:0000313" key="5">
    <source>
        <dbReference type="Proteomes" id="UP001597183"/>
    </source>
</evidence>
<feature type="transmembrane region" description="Helical" evidence="1">
    <location>
        <begin position="178"/>
        <end position="196"/>
    </location>
</feature>
<proteinExistence type="predicted"/>
<dbReference type="PROSITE" id="PS50883">
    <property type="entry name" value="EAL"/>
    <property type="match status" value="1"/>
</dbReference>
<feature type="transmembrane region" description="Helical" evidence="1">
    <location>
        <begin position="271"/>
        <end position="290"/>
    </location>
</feature>
<feature type="transmembrane region" description="Helical" evidence="1">
    <location>
        <begin position="78"/>
        <end position="101"/>
    </location>
</feature>
<reference evidence="5" key="1">
    <citation type="journal article" date="2019" name="Int. J. Syst. Evol. Microbiol.">
        <title>The Global Catalogue of Microorganisms (GCM) 10K type strain sequencing project: providing services to taxonomists for standard genome sequencing and annotation.</title>
        <authorList>
            <consortium name="The Broad Institute Genomics Platform"/>
            <consortium name="The Broad Institute Genome Sequencing Center for Infectious Disease"/>
            <person name="Wu L."/>
            <person name="Ma J."/>
        </authorList>
    </citation>
    <scope>NUCLEOTIDE SEQUENCE [LARGE SCALE GENOMIC DNA]</scope>
    <source>
        <strain evidence="5">CCM 7526</strain>
    </source>
</reference>
<evidence type="ECO:0000256" key="1">
    <source>
        <dbReference type="SAM" id="Phobius"/>
    </source>
</evidence>